<evidence type="ECO:0000256" key="8">
    <source>
        <dbReference type="ARBA" id="ARBA00022759"/>
    </source>
</evidence>
<dbReference type="CDD" id="cd09278">
    <property type="entry name" value="RNase_HI_prokaryote_like"/>
    <property type="match status" value="1"/>
</dbReference>
<reference evidence="12 13" key="1">
    <citation type="submission" date="2024-04" db="EMBL/GenBank/DDBJ databases">
        <authorList>
            <person name="Wojcicki M."/>
            <person name="Srednicka P."/>
            <person name="Shymialevich D."/>
            <person name="Sokolowska B."/>
        </authorList>
    </citation>
    <scope>NUCLEOTIDE SEQUENCE [LARGE SCALE GENOMIC DNA]</scope>
</reference>
<dbReference type="InterPro" id="IPR022892">
    <property type="entry name" value="RNaseHI"/>
</dbReference>
<comment type="similarity">
    <text evidence="3">Belongs to the RNase H family.</text>
</comment>
<comment type="subunit">
    <text evidence="4">Monomer.</text>
</comment>
<dbReference type="InterPro" id="IPR050092">
    <property type="entry name" value="RNase_H"/>
</dbReference>
<dbReference type="EC" id="3.1.26.4" evidence="5"/>
<dbReference type="PROSITE" id="PS50879">
    <property type="entry name" value="RNASE_H_1"/>
    <property type="match status" value="1"/>
</dbReference>
<dbReference type="InterPro" id="IPR036397">
    <property type="entry name" value="RNaseH_sf"/>
</dbReference>
<evidence type="ECO:0000313" key="13">
    <source>
        <dbReference type="Proteomes" id="UP001437386"/>
    </source>
</evidence>
<organism evidence="12 13">
    <name type="scientific">Enterobacter phage KKP_3711</name>
    <dbReference type="NCBI Taxonomy" id="3109398"/>
    <lineage>
        <taxon>Viruses</taxon>
        <taxon>Duplodnaviria</taxon>
        <taxon>Heunggongvirae</taxon>
        <taxon>Uroviricota</taxon>
        <taxon>Caudoviricetes</taxon>
        <taxon>Demerecviridae</taxon>
        <taxon>Markadamsvirinae</taxon>
    </lineage>
</organism>
<keyword evidence="13" id="KW-1185">Reference proteome</keyword>
<evidence type="ECO:0000256" key="2">
    <source>
        <dbReference type="ARBA" id="ARBA00001946"/>
    </source>
</evidence>
<dbReference type="InterPro" id="IPR012337">
    <property type="entry name" value="RNaseH-like_sf"/>
</dbReference>
<evidence type="ECO:0000256" key="5">
    <source>
        <dbReference type="ARBA" id="ARBA00012180"/>
    </source>
</evidence>
<dbReference type="Pfam" id="PF00075">
    <property type="entry name" value="RNase_H"/>
    <property type="match status" value="1"/>
</dbReference>
<keyword evidence="8" id="KW-0255">Endonuclease</keyword>
<dbReference type="GO" id="GO:0046872">
    <property type="term" value="F:metal ion binding"/>
    <property type="evidence" value="ECO:0007669"/>
    <property type="project" value="UniProtKB-KW"/>
</dbReference>
<keyword evidence="9" id="KW-0378">Hydrolase</keyword>
<keyword evidence="10" id="KW-0460">Magnesium</keyword>
<evidence type="ECO:0000256" key="6">
    <source>
        <dbReference type="ARBA" id="ARBA00022722"/>
    </source>
</evidence>
<gene>
    <name evidence="12" type="ORF">U7154_000144</name>
</gene>
<sequence>MPKFVVYTDGGCRGNGKSDAVGAWAFIVYDYQGKRIGSKSDWQIGCTNNQMEMAAVRQALSWANKHGYQIEIYIDSNFVKQGCESWLWSWAKKNWRKSDGEVVLNKELWQQIHKELSAYMDKHREIPTFVKVKGHSGDPQNDEVDNLCNVRMTEAEMEMM</sequence>
<comment type="cofactor">
    <cofactor evidence="2">
        <name>Mg(2+)</name>
        <dbReference type="ChEBI" id="CHEBI:18420"/>
    </cofactor>
</comment>
<evidence type="ECO:0000256" key="4">
    <source>
        <dbReference type="ARBA" id="ARBA00011245"/>
    </source>
</evidence>
<feature type="domain" description="RNase H type-1" evidence="11">
    <location>
        <begin position="1"/>
        <end position="153"/>
    </location>
</feature>
<dbReference type="PANTHER" id="PTHR10642">
    <property type="entry name" value="RIBONUCLEASE H1"/>
    <property type="match status" value="1"/>
</dbReference>
<evidence type="ECO:0000313" key="12">
    <source>
        <dbReference type="EMBL" id="XAG95911.1"/>
    </source>
</evidence>
<evidence type="ECO:0000259" key="11">
    <source>
        <dbReference type="PROSITE" id="PS50879"/>
    </source>
</evidence>
<evidence type="ECO:0000256" key="7">
    <source>
        <dbReference type="ARBA" id="ARBA00022723"/>
    </source>
</evidence>
<keyword evidence="6" id="KW-0540">Nuclease</keyword>
<dbReference type="InterPro" id="IPR002156">
    <property type="entry name" value="RNaseH_domain"/>
</dbReference>
<name>A0AAX4Q6R5_9CAUD</name>
<dbReference type="Proteomes" id="UP001437386">
    <property type="component" value="Segment"/>
</dbReference>
<proteinExistence type="inferred from homology"/>
<accession>A0AAX4Q6R5</accession>
<dbReference type="PANTHER" id="PTHR10642:SF26">
    <property type="entry name" value="RIBONUCLEASE H1"/>
    <property type="match status" value="1"/>
</dbReference>
<dbReference type="Gene3D" id="3.30.420.10">
    <property type="entry name" value="Ribonuclease H-like superfamily/Ribonuclease H"/>
    <property type="match status" value="1"/>
</dbReference>
<evidence type="ECO:0000256" key="9">
    <source>
        <dbReference type="ARBA" id="ARBA00022801"/>
    </source>
</evidence>
<comment type="catalytic activity">
    <reaction evidence="1">
        <text>Endonucleolytic cleavage to 5'-phosphomonoester.</text>
        <dbReference type="EC" id="3.1.26.4"/>
    </reaction>
</comment>
<evidence type="ECO:0000256" key="3">
    <source>
        <dbReference type="ARBA" id="ARBA00005300"/>
    </source>
</evidence>
<dbReference type="SUPFAM" id="SSF53098">
    <property type="entry name" value="Ribonuclease H-like"/>
    <property type="match status" value="1"/>
</dbReference>
<evidence type="ECO:0000256" key="1">
    <source>
        <dbReference type="ARBA" id="ARBA00000077"/>
    </source>
</evidence>
<keyword evidence="7" id="KW-0479">Metal-binding</keyword>
<protein>
    <recommendedName>
        <fullName evidence="5">ribonuclease H</fullName>
        <ecNumber evidence="5">3.1.26.4</ecNumber>
    </recommendedName>
</protein>
<dbReference type="GO" id="GO:0003676">
    <property type="term" value="F:nucleic acid binding"/>
    <property type="evidence" value="ECO:0007669"/>
    <property type="project" value="InterPro"/>
</dbReference>
<dbReference type="GO" id="GO:0004523">
    <property type="term" value="F:RNA-DNA hybrid ribonuclease activity"/>
    <property type="evidence" value="ECO:0007669"/>
    <property type="project" value="UniProtKB-EC"/>
</dbReference>
<evidence type="ECO:0000256" key="10">
    <source>
        <dbReference type="ARBA" id="ARBA00022842"/>
    </source>
</evidence>
<dbReference type="GO" id="GO:0043137">
    <property type="term" value="P:DNA replication, removal of RNA primer"/>
    <property type="evidence" value="ECO:0007669"/>
    <property type="project" value="TreeGrafter"/>
</dbReference>
<dbReference type="EMBL" id="PP579741">
    <property type="protein sequence ID" value="XAG95911.1"/>
    <property type="molecule type" value="Genomic_DNA"/>
</dbReference>